<organism evidence="1 2">
    <name type="scientific">Rubellimicrobium aerolatum</name>
    <dbReference type="NCBI Taxonomy" id="490979"/>
    <lineage>
        <taxon>Bacteria</taxon>
        <taxon>Pseudomonadati</taxon>
        <taxon>Pseudomonadota</taxon>
        <taxon>Alphaproteobacteria</taxon>
        <taxon>Rhodobacterales</taxon>
        <taxon>Roseobacteraceae</taxon>
        <taxon>Rubellimicrobium</taxon>
    </lineage>
</organism>
<name>A0ABW0SGN0_9RHOB</name>
<dbReference type="EMBL" id="JBHSNA010000020">
    <property type="protein sequence ID" value="MFC5567836.1"/>
    <property type="molecule type" value="Genomic_DNA"/>
</dbReference>
<protein>
    <submittedName>
        <fullName evidence="1">Uncharacterized protein</fullName>
    </submittedName>
</protein>
<keyword evidence="2" id="KW-1185">Reference proteome</keyword>
<dbReference type="RefSeq" id="WP_209840853.1">
    <property type="nucleotide sequence ID" value="NZ_JAGGJP010000009.1"/>
</dbReference>
<sequence>MTRHIADHPSPENAALRLRHFLRLAREEQRHPAVRALHARRPATPAEGRLKPLLRVLRDLGRDR</sequence>
<reference evidence="2" key="1">
    <citation type="journal article" date="2019" name="Int. J. Syst. Evol. Microbiol.">
        <title>The Global Catalogue of Microorganisms (GCM) 10K type strain sequencing project: providing services to taxonomists for standard genome sequencing and annotation.</title>
        <authorList>
            <consortium name="The Broad Institute Genomics Platform"/>
            <consortium name="The Broad Institute Genome Sequencing Center for Infectious Disease"/>
            <person name="Wu L."/>
            <person name="Ma J."/>
        </authorList>
    </citation>
    <scope>NUCLEOTIDE SEQUENCE [LARGE SCALE GENOMIC DNA]</scope>
    <source>
        <strain evidence="2">KACC 11588</strain>
    </source>
</reference>
<evidence type="ECO:0000313" key="1">
    <source>
        <dbReference type="EMBL" id="MFC5567836.1"/>
    </source>
</evidence>
<dbReference type="Proteomes" id="UP001596056">
    <property type="component" value="Unassembled WGS sequence"/>
</dbReference>
<comment type="caution">
    <text evidence="1">The sequence shown here is derived from an EMBL/GenBank/DDBJ whole genome shotgun (WGS) entry which is preliminary data.</text>
</comment>
<accession>A0ABW0SGN0</accession>
<evidence type="ECO:0000313" key="2">
    <source>
        <dbReference type="Proteomes" id="UP001596056"/>
    </source>
</evidence>
<gene>
    <name evidence="1" type="ORF">ACFPOC_15590</name>
</gene>
<proteinExistence type="predicted"/>